<dbReference type="InterPro" id="IPR029065">
    <property type="entry name" value="Enolase_C-like"/>
</dbReference>
<dbReference type="InterPro" id="IPR013341">
    <property type="entry name" value="Mandelate_racemase_N_dom"/>
</dbReference>
<dbReference type="InterPro" id="IPR046945">
    <property type="entry name" value="RHMD-like"/>
</dbReference>
<evidence type="ECO:0000259" key="4">
    <source>
        <dbReference type="SMART" id="SM00922"/>
    </source>
</evidence>
<dbReference type="RefSeq" id="WP_306637131.1">
    <property type="nucleotide sequence ID" value="NZ_JAUSXB010000001.1"/>
</dbReference>
<evidence type="ECO:0000313" key="6">
    <source>
        <dbReference type="Proteomes" id="UP001236806"/>
    </source>
</evidence>
<comment type="cofactor">
    <cofactor evidence="1">
        <name>Mg(2+)</name>
        <dbReference type="ChEBI" id="CHEBI:18420"/>
    </cofactor>
</comment>
<proteinExistence type="predicted"/>
<dbReference type="SUPFAM" id="SSF51604">
    <property type="entry name" value="Enolase C-terminal domain-like"/>
    <property type="match status" value="1"/>
</dbReference>
<accession>A0ABU0PPC7</accession>
<evidence type="ECO:0000256" key="1">
    <source>
        <dbReference type="ARBA" id="ARBA00001946"/>
    </source>
</evidence>
<dbReference type="Proteomes" id="UP001236806">
    <property type="component" value="Unassembled WGS sequence"/>
</dbReference>
<dbReference type="Gene3D" id="3.30.390.10">
    <property type="entry name" value="Enolase-like, N-terminal domain"/>
    <property type="match status" value="1"/>
</dbReference>
<evidence type="ECO:0000313" key="5">
    <source>
        <dbReference type="EMBL" id="MDQ0675096.1"/>
    </source>
</evidence>
<reference evidence="5 6" key="1">
    <citation type="submission" date="2023-07" db="EMBL/GenBank/DDBJ databases">
        <title>Comparative genomics of wheat-associated soil bacteria to identify genetic determinants of phenazine resistance.</title>
        <authorList>
            <person name="Mouncey N."/>
        </authorList>
    </citation>
    <scope>NUCLEOTIDE SEQUENCE [LARGE SCALE GENOMIC DNA]</scope>
    <source>
        <strain evidence="5 6">W1I3</strain>
    </source>
</reference>
<dbReference type="EMBL" id="JAUSXB010000001">
    <property type="protein sequence ID" value="MDQ0675096.1"/>
    <property type="molecule type" value="Genomic_DNA"/>
</dbReference>
<protein>
    <submittedName>
        <fullName evidence="5">L-alanine-DL-glutamate epimerase-like enolase superfamily enzyme</fullName>
    </submittedName>
</protein>
<comment type="caution">
    <text evidence="5">The sequence shown here is derived from an EMBL/GenBank/DDBJ whole genome shotgun (WGS) entry which is preliminary data.</text>
</comment>
<dbReference type="Pfam" id="PF13378">
    <property type="entry name" value="MR_MLE_C"/>
    <property type="match status" value="1"/>
</dbReference>
<dbReference type="Gene3D" id="3.20.20.120">
    <property type="entry name" value="Enolase-like C-terminal domain"/>
    <property type="match status" value="1"/>
</dbReference>
<keyword evidence="2" id="KW-0479">Metal-binding</keyword>
<dbReference type="PANTHER" id="PTHR13794">
    <property type="entry name" value="ENOLASE SUPERFAMILY, MANDELATE RACEMASE"/>
    <property type="match status" value="1"/>
</dbReference>
<organism evidence="5 6">
    <name type="scientific">Pseudarthrobacter siccitolerans</name>
    <dbReference type="NCBI Taxonomy" id="861266"/>
    <lineage>
        <taxon>Bacteria</taxon>
        <taxon>Bacillati</taxon>
        <taxon>Actinomycetota</taxon>
        <taxon>Actinomycetes</taxon>
        <taxon>Micrococcales</taxon>
        <taxon>Micrococcaceae</taxon>
        <taxon>Pseudarthrobacter</taxon>
    </lineage>
</organism>
<evidence type="ECO:0000256" key="3">
    <source>
        <dbReference type="ARBA" id="ARBA00022842"/>
    </source>
</evidence>
<keyword evidence="3" id="KW-0460">Magnesium</keyword>
<feature type="domain" description="Mandelate racemase/muconate lactonizing enzyme C-terminal" evidence="4">
    <location>
        <begin position="127"/>
        <end position="232"/>
    </location>
</feature>
<dbReference type="SFLD" id="SFLDG00179">
    <property type="entry name" value="mandelate_racemase"/>
    <property type="match status" value="1"/>
</dbReference>
<dbReference type="InterPro" id="IPR036849">
    <property type="entry name" value="Enolase-like_C_sf"/>
</dbReference>
<dbReference type="SFLD" id="SFLDS00001">
    <property type="entry name" value="Enolase"/>
    <property type="match status" value="1"/>
</dbReference>
<keyword evidence="6" id="KW-1185">Reference proteome</keyword>
<dbReference type="InterPro" id="IPR029017">
    <property type="entry name" value="Enolase-like_N"/>
</dbReference>
<dbReference type="InterPro" id="IPR013342">
    <property type="entry name" value="Mandelate_racemase_C"/>
</dbReference>
<name>A0ABU0PPC7_9MICC</name>
<dbReference type="SMART" id="SM00922">
    <property type="entry name" value="MR_MLE"/>
    <property type="match status" value="1"/>
</dbReference>
<evidence type="ECO:0000256" key="2">
    <source>
        <dbReference type="ARBA" id="ARBA00022723"/>
    </source>
</evidence>
<dbReference type="PANTHER" id="PTHR13794:SF58">
    <property type="entry name" value="MITOCHONDRIAL ENOLASE SUPERFAMILY MEMBER 1"/>
    <property type="match status" value="1"/>
</dbReference>
<dbReference type="SUPFAM" id="SSF54826">
    <property type="entry name" value="Enolase N-terminal domain-like"/>
    <property type="match status" value="1"/>
</dbReference>
<dbReference type="CDD" id="cd03316">
    <property type="entry name" value="MR_like"/>
    <property type="match status" value="1"/>
</dbReference>
<sequence>MKITSIETFSRGPLLAVVRVRTDDGAEGWGQTSPYSADATVQLLHSYVAPFFIGRDPWDWEALVDMFTRKSYKHHGSTLWRALCGIDTAVYDLLGKVTNRPVYQLLGGGVRTTLPVYGSSMSRKTTPEEEADRMLALTESHGFKAFKVRIADVMGQDRDAWPGRSKKLVHTVRNVLGPDVVLHADANGGYSVPEAIRMGRLLEDLDFGHFEEPCPYYELESTAEVARVLDIPVAAGEQDSVLPQFHRMIEGRAVDIVQPDVGYVGGMARTKKIAQMAEAAGVVTTPHCANQSMIQLFSLHLAASQPSATAFQEWSIETIPYFEDIFSPLPAVQDGAVILGDEPGWGVDILPDFIKSAERSLTT</sequence>
<dbReference type="Pfam" id="PF02746">
    <property type="entry name" value="MR_MLE_N"/>
    <property type="match status" value="1"/>
</dbReference>
<gene>
    <name evidence="5" type="ORF">QFZ36_002657</name>
</gene>